<dbReference type="InterPro" id="IPR043129">
    <property type="entry name" value="ATPase_NBD"/>
</dbReference>
<organism evidence="1 2">
    <name type="scientific">Helicobacter japonicus</name>
    <dbReference type="NCBI Taxonomy" id="425400"/>
    <lineage>
        <taxon>Bacteria</taxon>
        <taxon>Pseudomonadati</taxon>
        <taxon>Campylobacterota</taxon>
        <taxon>Epsilonproteobacteria</taxon>
        <taxon>Campylobacterales</taxon>
        <taxon>Helicobacteraceae</taxon>
        <taxon>Helicobacter</taxon>
    </lineage>
</organism>
<accession>A0A099BBB8</accession>
<dbReference type="OrthoDB" id="5339448at2"/>
<gene>
    <name evidence="1" type="ORF">LS65_002890</name>
</gene>
<comment type="caution">
    <text evidence="1">The sequence shown here is derived from an EMBL/GenBank/DDBJ whole genome shotgun (WGS) entry which is preliminary data.</text>
</comment>
<dbReference type="EMBL" id="JRMQ02000002">
    <property type="protein sequence ID" value="TLE02886.1"/>
    <property type="molecule type" value="Genomic_DNA"/>
</dbReference>
<evidence type="ECO:0000313" key="2">
    <source>
        <dbReference type="Proteomes" id="UP000029707"/>
    </source>
</evidence>
<dbReference type="SUPFAM" id="SSF53067">
    <property type="entry name" value="Actin-like ATPase domain"/>
    <property type="match status" value="1"/>
</dbReference>
<evidence type="ECO:0000313" key="1">
    <source>
        <dbReference type="EMBL" id="TLE02886.1"/>
    </source>
</evidence>
<keyword evidence="2" id="KW-1185">Reference proteome</keyword>
<protein>
    <recommendedName>
        <fullName evidence="3">tRNA threonylcarbamoyladenosine biosynthesis protein TsaB</fullName>
    </recommendedName>
</protein>
<dbReference type="AlphaFoldDB" id="A0A099BBB8"/>
<dbReference type="eggNOG" id="COG1214">
    <property type="taxonomic scope" value="Bacteria"/>
</dbReference>
<sequence>MKHIDIALVSVHSPLLCGIYEDNILVESMQSDELLLVGLPHIFESLLPTQKQDSHYKDTRIRAIYYASGPGSFSALKLTHIFLHTLQYLYDIKLFATSSFYFTHSAYIKAFGTSYFHRDAENNIILLQNVKDLINTQDSKEGAFFLPHILDKSAFSLPAQPLYILPPV</sequence>
<dbReference type="Proteomes" id="UP000029707">
    <property type="component" value="Unassembled WGS sequence"/>
</dbReference>
<reference evidence="1 2" key="1">
    <citation type="journal article" date="2014" name="Genome Announc.">
        <title>Draft genome sequences of eight enterohepatic helicobacter species isolated from both laboratory and wild rodents.</title>
        <authorList>
            <person name="Sheh A."/>
            <person name="Shen Z."/>
            <person name="Fox J.G."/>
        </authorList>
    </citation>
    <scope>NUCLEOTIDE SEQUENCE [LARGE SCALE GENOMIC DNA]</scope>
    <source>
        <strain evidence="1 2">MIT 01-6451</strain>
    </source>
</reference>
<name>A0A099BBB8_9HELI</name>
<evidence type="ECO:0008006" key="3">
    <source>
        <dbReference type="Google" id="ProtNLM"/>
    </source>
</evidence>
<dbReference type="STRING" id="425400.LS65_06975"/>
<dbReference type="GeneID" id="82320704"/>
<proteinExistence type="predicted"/>
<dbReference type="RefSeq" id="WP_034362646.1">
    <property type="nucleotide sequence ID" value="NZ_CAJUDB010000001.1"/>
</dbReference>